<dbReference type="PRINTS" id="PR00038">
    <property type="entry name" value="HTHLUXR"/>
</dbReference>
<keyword evidence="3" id="KW-0804">Transcription</keyword>
<dbReference type="SUPFAM" id="SSF46894">
    <property type="entry name" value="C-terminal effector domain of the bipartite response regulators"/>
    <property type="match status" value="1"/>
</dbReference>
<dbReference type="Gene3D" id="1.10.10.10">
    <property type="entry name" value="Winged helix-like DNA-binding domain superfamily/Winged helix DNA-binding domain"/>
    <property type="match status" value="1"/>
</dbReference>
<dbReference type="SUPFAM" id="SSF55785">
    <property type="entry name" value="PYP-like sensor domain (PAS domain)"/>
    <property type="match status" value="1"/>
</dbReference>
<dbReference type="Pfam" id="PF13188">
    <property type="entry name" value="PAS_8"/>
    <property type="match status" value="1"/>
</dbReference>
<keyword evidence="2" id="KW-0238">DNA-binding</keyword>
<sequence length="391" mass="43624">MTSSMPPGQDFCARAGINAAELSELLDQVYRGPLESTPWASLLEALRQRFAASYFTLVLRNPAHERPGLIVNASAHGPLLPGEPSYSEQYYSICPFLNWPVEQVASADQVMGTSDWLVHDFYRNYLQPLDLRYVLVSNMRTTAGMHCALFVCRNHAGKDFDDSEIALIRLLLPHLQQAVDLHSVVDQLESERRLYATIIDRLLVGTAILDETGRVMRCNPAAQRLFDARDGLECRQEKLCAFANHESRSLQQTIQKMLQLHQHGLDDEIEVLTLSRPSGNQPLNILLRPIALNHECQGGARRPAVAVFIRDPADSPQASRKLLRSLFQLTRTETEVAMLIMDGLTLDETAEALGVSRNTVRAHLRGVFVKTGVTRQAHLIKTLLNSVASLA</sequence>
<proteinExistence type="predicted"/>
<dbReference type="PANTHER" id="PTHR44688">
    <property type="entry name" value="DNA-BINDING TRANSCRIPTIONAL ACTIVATOR DEVR_DOSR"/>
    <property type="match status" value="1"/>
</dbReference>
<evidence type="ECO:0000313" key="6">
    <source>
        <dbReference type="Proteomes" id="UP000295254"/>
    </source>
</evidence>
<dbReference type="InterPro" id="IPR000014">
    <property type="entry name" value="PAS"/>
</dbReference>
<dbReference type="InterPro" id="IPR016032">
    <property type="entry name" value="Sig_transdc_resp-reg_C-effctor"/>
</dbReference>
<name>A0A1H2NGB3_PSEVA</name>
<dbReference type="Pfam" id="PF00196">
    <property type="entry name" value="GerE"/>
    <property type="match status" value="1"/>
</dbReference>
<keyword evidence="6" id="KW-1185">Reference proteome</keyword>
<dbReference type="InterPro" id="IPR036388">
    <property type="entry name" value="WH-like_DNA-bd_sf"/>
</dbReference>
<dbReference type="CDD" id="cd06170">
    <property type="entry name" value="LuxR_C_like"/>
    <property type="match status" value="1"/>
</dbReference>
<evidence type="ECO:0000259" key="4">
    <source>
        <dbReference type="PROSITE" id="PS50043"/>
    </source>
</evidence>
<evidence type="ECO:0000313" key="5">
    <source>
        <dbReference type="EMBL" id="TDB60950.1"/>
    </source>
</evidence>
<reference evidence="6" key="1">
    <citation type="journal article" date="2019" name="bioRxiv">
        <title>Bacterially produced spermidine induces plant systemic susceptibility to pathogens.</title>
        <authorList>
            <person name="Melnyk R.A."/>
            <person name="Beskrovnaya P.A."/>
            <person name="Liu Z."/>
            <person name="Song Y."/>
            <person name="Haney C.H."/>
        </authorList>
    </citation>
    <scope>NUCLEOTIDE SEQUENCE [LARGE SCALE GENOMIC DNA]</scope>
    <source>
        <strain evidence="6">Dha-51</strain>
    </source>
</reference>
<accession>A0A1H2NGB3</accession>
<comment type="caution">
    <text evidence="5">The sequence shown here is derived from an EMBL/GenBank/DDBJ whole genome shotgun (WGS) entry which is preliminary data.</text>
</comment>
<dbReference type="OrthoDB" id="5497412at2"/>
<dbReference type="Proteomes" id="UP000295254">
    <property type="component" value="Unassembled WGS sequence"/>
</dbReference>
<evidence type="ECO:0000256" key="1">
    <source>
        <dbReference type="ARBA" id="ARBA00023015"/>
    </source>
</evidence>
<keyword evidence="1" id="KW-0805">Transcription regulation</keyword>
<feature type="domain" description="HTH luxR-type" evidence="4">
    <location>
        <begin position="322"/>
        <end position="387"/>
    </location>
</feature>
<dbReference type="STRING" id="95300.SAMN05216558_2212"/>
<dbReference type="InterPro" id="IPR035965">
    <property type="entry name" value="PAS-like_dom_sf"/>
</dbReference>
<dbReference type="EMBL" id="RRZK01000022">
    <property type="protein sequence ID" value="TDB60950.1"/>
    <property type="molecule type" value="Genomic_DNA"/>
</dbReference>
<gene>
    <name evidence="5" type="ORF">EIY72_16530</name>
</gene>
<dbReference type="AlphaFoldDB" id="A0A1H2NGB3"/>
<dbReference type="SMART" id="SM00091">
    <property type="entry name" value="PAS"/>
    <property type="match status" value="1"/>
</dbReference>
<dbReference type="Gene3D" id="3.30.450.20">
    <property type="entry name" value="PAS domain"/>
    <property type="match status" value="1"/>
</dbReference>
<dbReference type="PROSITE" id="PS50043">
    <property type="entry name" value="HTH_LUXR_2"/>
    <property type="match status" value="1"/>
</dbReference>
<organism evidence="5 6">
    <name type="scientific">Pseudomonas vancouverensis</name>
    <dbReference type="NCBI Taxonomy" id="95300"/>
    <lineage>
        <taxon>Bacteria</taxon>
        <taxon>Pseudomonadati</taxon>
        <taxon>Pseudomonadota</taxon>
        <taxon>Gammaproteobacteria</taxon>
        <taxon>Pseudomonadales</taxon>
        <taxon>Pseudomonadaceae</taxon>
        <taxon>Pseudomonas</taxon>
    </lineage>
</organism>
<dbReference type="InterPro" id="IPR000792">
    <property type="entry name" value="Tscrpt_reg_LuxR_C"/>
</dbReference>
<dbReference type="PANTHER" id="PTHR44688:SF16">
    <property type="entry name" value="DNA-BINDING TRANSCRIPTIONAL ACTIVATOR DEVR_DOSR"/>
    <property type="match status" value="1"/>
</dbReference>
<evidence type="ECO:0000256" key="3">
    <source>
        <dbReference type="ARBA" id="ARBA00023163"/>
    </source>
</evidence>
<dbReference type="GO" id="GO:0003677">
    <property type="term" value="F:DNA binding"/>
    <property type="evidence" value="ECO:0007669"/>
    <property type="project" value="UniProtKB-KW"/>
</dbReference>
<protein>
    <submittedName>
        <fullName evidence="5">Helix-turn-helix transcriptional regulator</fullName>
    </submittedName>
</protein>
<dbReference type="SMART" id="SM00421">
    <property type="entry name" value="HTH_LUXR"/>
    <property type="match status" value="1"/>
</dbReference>
<evidence type="ECO:0000256" key="2">
    <source>
        <dbReference type="ARBA" id="ARBA00023125"/>
    </source>
</evidence>
<dbReference type="GO" id="GO:0006355">
    <property type="term" value="P:regulation of DNA-templated transcription"/>
    <property type="evidence" value="ECO:0007669"/>
    <property type="project" value="InterPro"/>
</dbReference>